<dbReference type="AlphaFoldDB" id="A0A2N5CYU0"/>
<evidence type="ECO:0000313" key="1">
    <source>
        <dbReference type="EMBL" id="PLR18916.1"/>
    </source>
</evidence>
<proteinExistence type="predicted"/>
<name>A0A2N5CYU0_9CAUL</name>
<reference evidence="1 2" key="1">
    <citation type="submission" date="2017-12" db="EMBL/GenBank/DDBJ databases">
        <title>The genome sequence of Caulobacter sp. 410.</title>
        <authorList>
            <person name="Gao J."/>
            <person name="Mao X."/>
            <person name="Sun J."/>
        </authorList>
    </citation>
    <scope>NUCLEOTIDE SEQUENCE [LARGE SCALE GENOMIC DNA]</scope>
    <source>
        <strain evidence="1 2">410</strain>
    </source>
</reference>
<accession>A0A2N5CYU0</accession>
<sequence>MTAPSTAAADIVVSPDHQLPVGELSRRLAAELAAAATICRECEHVAGELATGGAALENITRLQALDELSQRLHGLSDVLARISQHASGEWSLSVDPLLEGLGLADLVVRLRSDQEHSGWGAEAGELDFF</sequence>
<organism evidence="1 2">
    <name type="scientific">Caulobacter zeae</name>
    <dbReference type="NCBI Taxonomy" id="2055137"/>
    <lineage>
        <taxon>Bacteria</taxon>
        <taxon>Pseudomonadati</taxon>
        <taxon>Pseudomonadota</taxon>
        <taxon>Alphaproteobacteria</taxon>
        <taxon>Caulobacterales</taxon>
        <taxon>Caulobacteraceae</taxon>
        <taxon>Caulobacter</taxon>
    </lineage>
</organism>
<dbReference type="EMBL" id="PJRS01000049">
    <property type="protein sequence ID" value="PLR18916.1"/>
    <property type="molecule type" value="Genomic_DNA"/>
</dbReference>
<gene>
    <name evidence="1" type="ORF">SGCZBJ_25120</name>
</gene>
<keyword evidence="2" id="KW-1185">Reference proteome</keyword>
<evidence type="ECO:0000313" key="2">
    <source>
        <dbReference type="Proteomes" id="UP000234479"/>
    </source>
</evidence>
<dbReference type="RefSeq" id="WP_101720628.1">
    <property type="nucleotide sequence ID" value="NZ_PJRS01000049.1"/>
</dbReference>
<protein>
    <submittedName>
        <fullName evidence="1">Chemotaxis protein CheU</fullName>
    </submittedName>
</protein>
<comment type="caution">
    <text evidence="1">The sequence shown here is derived from an EMBL/GenBank/DDBJ whole genome shotgun (WGS) entry which is preliminary data.</text>
</comment>
<dbReference type="Proteomes" id="UP000234479">
    <property type="component" value="Unassembled WGS sequence"/>
</dbReference>
<dbReference type="OrthoDB" id="7189265at2"/>